<feature type="compositionally biased region" description="Acidic residues" evidence="12">
    <location>
        <begin position="96"/>
        <end position="109"/>
    </location>
</feature>
<keyword evidence="8" id="KW-0067">ATP-binding</keyword>
<dbReference type="RefSeq" id="XP_055863494.1">
    <property type="nucleotide sequence ID" value="XM_056007519.1"/>
</dbReference>
<dbReference type="Gene3D" id="3.40.50.300">
    <property type="entry name" value="P-loop containing nucleotide triphosphate hydrolases"/>
    <property type="match status" value="2"/>
</dbReference>
<evidence type="ECO:0000256" key="11">
    <source>
        <dbReference type="ARBA" id="ARBA00047984"/>
    </source>
</evidence>
<comment type="catalytic activity">
    <reaction evidence="11">
        <text>ATP + H2O = ADP + phosphate + H(+)</text>
        <dbReference type="Rhea" id="RHEA:13065"/>
        <dbReference type="ChEBI" id="CHEBI:15377"/>
        <dbReference type="ChEBI" id="CHEBI:15378"/>
        <dbReference type="ChEBI" id="CHEBI:30616"/>
        <dbReference type="ChEBI" id="CHEBI:43474"/>
        <dbReference type="ChEBI" id="CHEBI:456216"/>
        <dbReference type="EC" id="3.6.4.13"/>
    </reaction>
</comment>
<organism evidence="15 17">
    <name type="scientific">Biomphalaria glabrata</name>
    <name type="common">Bloodfluke planorb</name>
    <name type="synonym">Freshwater snail</name>
    <dbReference type="NCBI Taxonomy" id="6526"/>
    <lineage>
        <taxon>Eukaryota</taxon>
        <taxon>Metazoa</taxon>
        <taxon>Spiralia</taxon>
        <taxon>Lophotrochozoa</taxon>
        <taxon>Mollusca</taxon>
        <taxon>Gastropoda</taxon>
        <taxon>Heterobranchia</taxon>
        <taxon>Euthyneura</taxon>
        <taxon>Panpulmonata</taxon>
        <taxon>Hygrophila</taxon>
        <taxon>Lymnaeoidea</taxon>
        <taxon>Planorbidae</taxon>
        <taxon>Biomphalaria</taxon>
    </lineage>
</organism>
<dbReference type="PROSITE" id="PS51192">
    <property type="entry name" value="HELICASE_ATP_BIND_1"/>
    <property type="match status" value="1"/>
</dbReference>
<dbReference type="PANTHER" id="PTHR18934:SF264">
    <property type="entry name" value="ATP-DEPENDENT RNA HELICASE DHX29"/>
    <property type="match status" value="1"/>
</dbReference>
<sequence length="1241" mass="139970">MSATIACGGDLLDALDWLCLNTQNDQLPAGFSETLHKEEEKLRPKFDTTLQIDMKQAQNIAAATDSKIPIPQKIDKLKGAEQQTSVKDWVLSYAEQESEEESEEEETEETEAHFDPTGRYSVLHGEMLELKDQAAIAKSNNNQEQHKQLSKLLREIHLEMSSLEKHPDFDKSIKSQLKESCSTKTAMKKSKPTSETQEDNLGLNLFTQTEDTSIVKPAEDAKVEVRNFEYTRSQWTGKSPKQFLIDWVRKHLPKSGPPKFTKIQVKFNQFKSIALVDRQKDGILSVTPDILCNNIKDSEHLAATLALYHLCRGQPVHQLLPPPYRNVWLDWADEEKKLKDEAVEKENKPRDQFIAKLIKKLNLEDVPIKVDSEMRIATDEEAQEDDWETLADKDQLNEIATGSKSSASTQNLAKRNKRSDGSYLQKALANRRSSPEYLELLRSRQMLPVFQYKEQLLCAIQDHNVVIIAGETGSGKSTQVPQFLLEDCIDRGLSEVYVVCTQPRRISATSLANRVSSELGENGLDQKEALVGYQIRFESHKGLNTRLLYSTTGVVLRQLQNDADLKGITHLIIDEVHERSVQSDYLMIVVKEILTRRSDLKCILMSATMDSGKFSAYFQHCPVISIPGKAFEVEVLYLEDVIEKTGYVVDEDSQYTLNPKHLIQEAEAKVDITQKRGDSSTQLLTWTKEDISKIDRTNLPAETYSLRTRNAVSRLKLDRINLDLIMDLLNYLEKSPPYCNKDGAVLIFLPGYSDIQELYEMLTSHRQFNNTARYQIYALHSLLSSNDQTKVFLVPPPGVRKIVLATNIAETGITIPDVVYVIDSGKAKENRYMESSQMSSLEEVFISKANCKQRTGRAGRVKEGYCFRLFTKEQFNEFKPYTKPELLRVPLEELCLNIMKCQYGKPLEFLNRALDPPQTLAVSRAMSLLKEVGACYVDESSLTPLGHHLAALPVNIRIGKMLLLGSIFGCLEPIAIIAASMTEKSPFVAPLSKKSEADIAKQSLAVYCSDHITLYNAFKGWQKSKLDGKAAENAYISKHFLKKSTLNEIENVTRDLVKLVESIGFDSKRKTSKDVKFDDLVPVALIKAVLTAGMYPQVGQVITSPPIDTSEKSVCLVNTSQGVAQVHPSSVNRHLNASGSWMIYHEKVKVSQVYLRTTSIVTPYSLLLFGGAIDVQHTQKLVLLDSWIQFKAMAKTGVIFKEVRLLLNSILEKKLQTPSLNISDCPLIFLLKDLLRSEMSR</sequence>
<keyword evidence="10" id="KW-0175">Coiled coil</keyword>
<dbReference type="Pfam" id="PF24899">
    <property type="entry name" value="UBA_DHX29"/>
    <property type="match status" value="1"/>
</dbReference>
<evidence type="ECO:0000256" key="10">
    <source>
        <dbReference type="ARBA" id="ARBA00023054"/>
    </source>
</evidence>
<dbReference type="AlphaFoldDB" id="A0A9W2YL88"/>
<keyword evidence="4" id="KW-0396">Initiation factor</keyword>
<dbReference type="SMART" id="SM00490">
    <property type="entry name" value="HELICc"/>
    <property type="match status" value="1"/>
</dbReference>
<evidence type="ECO:0000259" key="14">
    <source>
        <dbReference type="PROSITE" id="PS51194"/>
    </source>
</evidence>
<dbReference type="CDD" id="cd17917">
    <property type="entry name" value="DEXHc_RHA-like"/>
    <property type="match status" value="1"/>
</dbReference>
<dbReference type="GO" id="GO:0003724">
    <property type="term" value="F:RNA helicase activity"/>
    <property type="evidence" value="ECO:0007669"/>
    <property type="project" value="UniProtKB-EC"/>
</dbReference>
<dbReference type="FunFam" id="3.40.50.300:FF:000325">
    <property type="entry name" value="ATP-dependent RNA helicase DHX29"/>
    <property type="match status" value="1"/>
</dbReference>
<protein>
    <recommendedName>
        <fullName evidence="2">RNA helicase</fullName>
        <ecNumber evidence="2">3.6.4.13</ecNumber>
    </recommendedName>
</protein>
<evidence type="ECO:0000313" key="17">
    <source>
        <dbReference type="RefSeq" id="XP_055863494.1"/>
    </source>
</evidence>
<evidence type="ECO:0000256" key="6">
    <source>
        <dbReference type="ARBA" id="ARBA00022801"/>
    </source>
</evidence>
<dbReference type="Pfam" id="PF00270">
    <property type="entry name" value="DEAD"/>
    <property type="match status" value="1"/>
</dbReference>
<evidence type="ECO:0000256" key="3">
    <source>
        <dbReference type="ARBA" id="ARBA00022490"/>
    </source>
</evidence>
<dbReference type="GO" id="GO:0005524">
    <property type="term" value="F:ATP binding"/>
    <property type="evidence" value="ECO:0007669"/>
    <property type="project" value="UniProtKB-KW"/>
</dbReference>
<dbReference type="CDD" id="cd18791">
    <property type="entry name" value="SF2_C_RHA"/>
    <property type="match status" value="1"/>
</dbReference>
<dbReference type="Proteomes" id="UP001165740">
    <property type="component" value="Chromosome 13"/>
</dbReference>
<dbReference type="SMART" id="SM00487">
    <property type="entry name" value="DEXDc"/>
    <property type="match status" value="1"/>
</dbReference>
<dbReference type="InterPro" id="IPR027417">
    <property type="entry name" value="P-loop_NTPase"/>
</dbReference>
<evidence type="ECO:0000313" key="16">
    <source>
        <dbReference type="RefSeq" id="XP_055863493.1"/>
    </source>
</evidence>
<dbReference type="FunFam" id="1.20.120.1080:FF:000002">
    <property type="entry name" value="Putative ATP-dependent RNA helicase DHX36"/>
    <property type="match status" value="1"/>
</dbReference>
<evidence type="ECO:0000256" key="8">
    <source>
        <dbReference type="ARBA" id="ARBA00022840"/>
    </source>
</evidence>
<dbReference type="GO" id="GO:0003743">
    <property type="term" value="F:translation initiation factor activity"/>
    <property type="evidence" value="ECO:0007669"/>
    <property type="project" value="UniProtKB-KW"/>
</dbReference>
<dbReference type="InterPro" id="IPR059023">
    <property type="entry name" value="RNA_hel_CTD"/>
</dbReference>
<evidence type="ECO:0000256" key="2">
    <source>
        <dbReference type="ARBA" id="ARBA00012552"/>
    </source>
</evidence>
<dbReference type="EC" id="3.6.4.13" evidence="2"/>
<dbReference type="GO" id="GO:0016787">
    <property type="term" value="F:hydrolase activity"/>
    <property type="evidence" value="ECO:0007669"/>
    <property type="project" value="UniProtKB-KW"/>
</dbReference>
<keyword evidence="15" id="KW-1185">Reference proteome</keyword>
<dbReference type="SMART" id="SM00847">
    <property type="entry name" value="HA2"/>
    <property type="match status" value="1"/>
</dbReference>
<evidence type="ECO:0000256" key="1">
    <source>
        <dbReference type="ARBA" id="ARBA00008792"/>
    </source>
</evidence>
<dbReference type="Pfam" id="PF21010">
    <property type="entry name" value="HA2_C"/>
    <property type="match status" value="1"/>
</dbReference>
<dbReference type="InterPro" id="IPR056890">
    <property type="entry name" value="UBA_DHX29-like"/>
</dbReference>
<feature type="domain" description="Helicase ATP-binding" evidence="13">
    <location>
        <begin position="457"/>
        <end position="627"/>
    </location>
</feature>
<dbReference type="InterPro" id="IPR014001">
    <property type="entry name" value="Helicase_ATP-bd"/>
</dbReference>
<name>A0A9W2YL88_BIOGL</name>
<dbReference type="Pfam" id="PF24385">
    <property type="entry name" value="DSRM_DHX29"/>
    <property type="match status" value="1"/>
</dbReference>
<dbReference type="GeneID" id="106057427"/>
<gene>
    <name evidence="16 17" type="primary">LOC106057427</name>
</gene>
<keyword evidence="9" id="KW-0648">Protein biosynthesis</keyword>
<feature type="region of interest" description="Disordered" evidence="12">
    <location>
        <begin position="181"/>
        <end position="200"/>
    </location>
</feature>
<keyword evidence="5" id="KW-0547">Nucleotide-binding</keyword>
<keyword evidence="3" id="KW-0963">Cytoplasm</keyword>
<keyword evidence="6" id="KW-0378">Hydrolase</keyword>
<dbReference type="Pfam" id="PF26026">
    <property type="entry name" value="RNA_hel_CTD"/>
    <property type="match status" value="1"/>
</dbReference>
<proteinExistence type="inferred from homology"/>
<dbReference type="InterPro" id="IPR011709">
    <property type="entry name" value="DEAD-box_helicase_OB_fold"/>
</dbReference>
<dbReference type="RefSeq" id="XP_055863493.1">
    <property type="nucleotide sequence ID" value="XM_056007518.1"/>
</dbReference>
<dbReference type="GO" id="GO:0003723">
    <property type="term" value="F:RNA binding"/>
    <property type="evidence" value="ECO:0007669"/>
    <property type="project" value="TreeGrafter"/>
</dbReference>
<reference evidence="16 17" key="1">
    <citation type="submission" date="2025-04" db="UniProtKB">
        <authorList>
            <consortium name="RefSeq"/>
        </authorList>
    </citation>
    <scope>IDENTIFICATION</scope>
</reference>
<evidence type="ECO:0000256" key="12">
    <source>
        <dbReference type="SAM" id="MobiDB-lite"/>
    </source>
</evidence>
<dbReference type="SUPFAM" id="SSF52540">
    <property type="entry name" value="P-loop containing nucleoside triphosphate hydrolases"/>
    <property type="match status" value="1"/>
</dbReference>
<dbReference type="InterPro" id="IPR056328">
    <property type="entry name" value="DSRM_DHX29"/>
</dbReference>
<dbReference type="Gene3D" id="1.20.120.1080">
    <property type="match status" value="1"/>
</dbReference>
<dbReference type="PANTHER" id="PTHR18934">
    <property type="entry name" value="ATP-DEPENDENT RNA HELICASE"/>
    <property type="match status" value="1"/>
</dbReference>
<evidence type="ECO:0000256" key="4">
    <source>
        <dbReference type="ARBA" id="ARBA00022540"/>
    </source>
</evidence>
<evidence type="ECO:0000313" key="15">
    <source>
        <dbReference type="Proteomes" id="UP001165740"/>
    </source>
</evidence>
<feature type="region of interest" description="Disordered" evidence="12">
    <location>
        <begin position="94"/>
        <end position="117"/>
    </location>
</feature>
<dbReference type="Pfam" id="PF07717">
    <property type="entry name" value="OB_NTP_bind"/>
    <property type="match status" value="1"/>
</dbReference>
<dbReference type="InterPro" id="IPR011545">
    <property type="entry name" value="DEAD/DEAH_box_helicase_dom"/>
</dbReference>
<evidence type="ECO:0000256" key="7">
    <source>
        <dbReference type="ARBA" id="ARBA00022806"/>
    </source>
</evidence>
<dbReference type="InterPro" id="IPR001650">
    <property type="entry name" value="Helicase_C-like"/>
</dbReference>
<dbReference type="Pfam" id="PF00271">
    <property type="entry name" value="Helicase_C"/>
    <property type="match status" value="1"/>
</dbReference>
<evidence type="ECO:0000259" key="13">
    <source>
        <dbReference type="PROSITE" id="PS51192"/>
    </source>
</evidence>
<keyword evidence="7" id="KW-0347">Helicase</keyword>
<dbReference type="InterPro" id="IPR007502">
    <property type="entry name" value="Helicase-assoc_dom"/>
</dbReference>
<dbReference type="FunFam" id="3.40.50.300:FF:000500">
    <property type="entry name" value="ATP-dependent RNA helicase DHX29"/>
    <property type="match status" value="1"/>
</dbReference>
<evidence type="ECO:0000256" key="5">
    <source>
        <dbReference type="ARBA" id="ARBA00022741"/>
    </source>
</evidence>
<feature type="domain" description="Helicase C-terminal" evidence="14">
    <location>
        <begin position="724"/>
        <end position="902"/>
    </location>
</feature>
<dbReference type="PROSITE" id="PS51194">
    <property type="entry name" value="HELICASE_CTER"/>
    <property type="match status" value="1"/>
</dbReference>
<accession>A0A9W2YL88</accession>
<comment type="similarity">
    <text evidence="1">Belongs to the DEAD box helicase family. DEAH subfamily.</text>
</comment>
<evidence type="ECO:0000256" key="9">
    <source>
        <dbReference type="ARBA" id="ARBA00022917"/>
    </source>
</evidence>